<keyword evidence="4" id="KW-0479">Metal-binding</keyword>
<dbReference type="PROSITE" id="PS00893">
    <property type="entry name" value="NUDIX_BOX"/>
    <property type="match status" value="1"/>
</dbReference>
<dbReference type="InterPro" id="IPR045121">
    <property type="entry name" value="CoAse"/>
</dbReference>
<evidence type="ECO:0000313" key="11">
    <source>
        <dbReference type="EMBL" id="NMH91314.1"/>
    </source>
</evidence>
<dbReference type="InterPro" id="IPR015797">
    <property type="entry name" value="NUDIX_hydrolase-like_dom_sf"/>
</dbReference>
<evidence type="ECO:0000256" key="1">
    <source>
        <dbReference type="ARBA" id="ARBA00001936"/>
    </source>
</evidence>
<keyword evidence="7" id="KW-0464">Manganese</keyword>
<feature type="domain" description="Nudix hydrolase" evidence="10">
    <location>
        <begin position="100"/>
        <end position="242"/>
    </location>
</feature>
<dbReference type="SUPFAM" id="SSF55811">
    <property type="entry name" value="Nudix"/>
    <property type="match status" value="1"/>
</dbReference>
<evidence type="ECO:0000256" key="5">
    <source>
        <dbReference type="ARBA" id="ARBA00022801"/>
    </source>
</evidence>
<comment type="caution">
    <text evidence="11">The sequence shown here is derived from an EMBL/GenBank/DDBJ whole genome shotgun (WGS) entry which is preliminary data.</text>
</comment>
<proteinExistence type="inferred from homology"/>
<dbReference type="PRINTS" id="PR00502">
    <property type="entry name" value="NUDIXFAMILY"/>
</dbReference>
<keyword evidence="6" id="KW-0460">Magnesium</keyword>
<dbReference type="PROSITE" id="PS51462">
    <property type="entry name" value="NUDIX"/>
    <property type="match status" value="1"/>
</dbReference>
<dbReference type="EMBL" id="JAAXKZ010000016">
    <property type="protein sequence ID" value="NMH91314.1"/>
    <property type="molecule type" value="Genomic_DNA"/>
</dbReference>
<evidence type="ECO:0000256" key="7">
    <source>
        <dbReference type="ARBA" id="ARBA00023211"/>
    </source>
</evidence>
<evidence type="ECO:0000256" key="4">
    <source>
        <dbReference type="ARBA" id="ARBA00022723"/>
    </source>
</evidence>
<dbReference type="Proteomes" id="UP000586918">
    <property type="component" value="Unassembled WGS sequence"/>
</dbReference>
<accession>A0A848DFI1</accession>
<comment type="cofactor">
    <cofactor evidence="1">
        <name>Mn(2+)</name>
        <dbReference type="ChEBI" id="CHEBI:29035"/>
    </cofactor>
</comment>
<dbReference type="GO" id="GO:0046872">
    <property type="term" value="F:metal ion binding"/>
    <property type="evidence" value="ECO:0007669"/>
    <property type="project" value="UniProtKB-KW"/>
</dbReference>
<dbReference type="InterPro" id="IPR000086">
    <property type="entry name" value="NUDIX_hydrolase_dom"/>
</dbReference>
<reference evidence="11 12" key="1">
    <citation type="submission" date="2020-04" db="EMBL/GenBank/DDBJ databases">
        <authorList>
            <person name="Klaysubun C."/>
            <person name="Duangmal K."/>
            <person name="Lipun K."/>
        </authorList>
    </citation>
    <scope>NUCLEOTIDE SEQUENCE [LARGE SCALE GENOMIC DNA]</scope>
    <source>
        <strain evidence="11 12">DSM 45300</strain>
    </source>
</reference>
<evidence type="ECO:0000256" key="2">
    <source>
        <dbReference type="ARBA" id="ARBA00001946"/>
    </source>
</evidence>
<dbReference type="AlphaFoldDB" id="A0A848DFI1"/>
<evidence type="ECO:0000256" key="9">
    <source>
        <dbReference type="SAM" id="MobiDB-lite"/>
    </source>
</evidence>
<evidence type="ECO:0000313" key="12">
    <source>
        <dbReference type="Proteomes" id="UP000586918"/>
    </source>
</evidence>
<dbReference type="PANTHER" id="PTHR12992">
    <property type="entry name" value="NUDIX HYDROLASE"/>
    <property type="match status" value="1"/>
</dbReference>
<feature type="compositionally biased region" description="Basic residues" evidence="9">
    <location>
        <begin position="21"/>
        <end position="34"/>
    </location>
</feature>
<evidence type="ECO:0000256" key="6">
    <source>
        <dbReference type="ARBA" id="ARBA00022842"/>
    </source>
</evidence>
<keyword evidence="12" id="KW-1185">Reference proteome</keyword>
<dbReference type="CDD" id="cd03426">
    <property type="entry name" value="NUDIX_CoAse_Nudt7"/>
    <property type="match status" value="1"/>
</dbReference>
<gene>
    <name evidence="11" type="ORF">HF519_06865</name>
</gene>
<feature type="region of interest" description="Disordered" evidence="9">
    <location>
        <begin position="1"/>
        <end position="45"/>
    </location>
</feature>
<evidence type="ECO:0000256" key="3">
    <source>
        <dbReference type="ARBA" id="ARBA00005582"/>
    </source>
</evidence>
<dbReference type="Gene3D" id="3.90.79.10">
    <property type="entry name" value="Nucleoside Triphosphate Pyrophosphohydrolase"/>
    <property type="match status" value="1"/>
</dbReference>
<sequence>MVAHPALGEVGAHPGGLLRPGHPHRPRTSRRHRACAATGSRNSPVRCASQRHSVGRGRTVRQSRAAGPVRVEDVGVADLRESVADALGAFDRRPVDRPELKVAAVAITLVTTGTDDADLADGLAFLLTRRATTLRKHAGQWALPGGRLDPGETAAQAARRELAEELGLELGADAVLGLLDDYPTRSGYVITPVVLWAGPVGELAPNPDEVGEVYRIPLRQIDVEPRFLTIPESDAPVIQVPLFDRFVHAPTGAVLYQFREVVVQGRPTRVAHLEQPVFAWR</sequence>
<protein>
    <submittedName>
        <fullName evidence="11">CoA pyrophosphatase</fullName>
    </submittedName>
</protein>
<dbReference type="PANTHER" id="PTHR12992:SF11">
    <property type="entry name" value="MITOCHONDRIAL COENZYME A DIPHOSPHATASE NUDT8"/>
    <property type="match status" value="1"/>
</dbReference>
<evidence type="ECO:0000259" key="10">
    <source>
        <dbReference type="PROSITE" id="PS51462"/>
    </source>
</evidence>
<name>A0A848DFI1_9PSEU</name>
<dbReference type="GO" id="GO:0010945">
    <property type="term" value="F:coenzyme A diphosphatase activity"/>
    <property type="evidence" value="ECO:0007669"/>
    <property type="project" value="InterPro"/>
</dbReference>
<organism evidence="11 12">
    <name type="scientific">Pseudonocardia bannensis</name>
    <dbReference type="NCBI Taxonomy" id="630973"/>
    <lineage>
        <taxon>Bacteria</taxon>
        <taxon>Bacillati</taxon>
        <taxon>Actinomycetota</taxon>
        <taxon>Actinomycetes</taxon>
        <taxon>Pseudonocardiales</taxon>
        <taxon>Pseudonocardiaceae</taxon>
        <taxon>Pseudonocardia</taxon>
    </lineage>
</organism>
<comment type="similarity">
    <text evidence="3 8">Belongs to the Nudix hydrolase family.</text>
</comment>
<comment type="cofactor">
    <cofactor evidence="2">
        <name>Mg(2+)</name>
        <dbReference type="ChEBI" id="CHEBI:18420"/>
    </cofactor>
</comment>
<keyword evidence="5 8" id="KW-0378">Hydrolase</keyword>
<dbReference type="InterPro" id="IPR020476">
    <property type="entry name" value="Nudix_hydrolase"/>
</dbReference>
<dbReference type="InterPro" id="IPR020084">
    <property type="entry name" value="NUDIX_hydrolase_CS"/>
</dbReference>
<evidence type="ECO:0000256" key="8">
    <source>
        <dbReference type="RuleBase" id="RU003476"/>
    </source>
</evidence>
<dbReference type="Pfam" id="PF00293">
    <property type="entry name" value="NUDIX"/>
    <property type="match status" value="1"/>
</dbReference>